<dbReference type="Gene3D" id="1.10.12.10">
    <property type="entry name" value="Lyase 2-enoyl-coa Hydratase, Chain A, domain 2"/>
    <property type="match status" value="1"/>
</dbReference>
<dbReference type="AlphaFoldDB" id="A0A5C5WMC9"/>
<protein>
    <recommendedName>
        <fullName evidence="6">Enoyl-CoA hydratase domain-containing protein 3, mitochondrial</fullName>
    </recommendedName>
</protein>
<evidence type="ECO:0000256" key="2">
    <source>
        <dbReference type="ARBA" id="ARBA00022832"/>
    </source>
</evidence>
<dbReference type="GO" id="GO:0016836">
    <property type="term" value="F:hydro-lyase activity"/>
    <property type="evidence" value="ECO:0007669"/>
    <property type="project" value="TreeGrafter"/>
</dbReference>
<dbReference type="InterPro" id="IPR014748">
    <property type="entry name" value="Enoyl-CoA_hydra_C"/>
</dbReference>
<dbReference type="InterPro" id="IPR052377">
    <property type="entry name" value="Mitochondrial_ECH-domain"/>
</dbReference>
<keyword evidence="8" id="KW-1185">Reference proteome</keyword>
<evidence type="ECO:0000256" key="6">
    <source>
        <dbReference type="ARBA" id="ARBA00040545"/>
    </source>
</evidence>
<dbReference type="NCBIfam" id="NF006008">
    <property type="entry name" value="PRK08139.1"/>
    <property type="match status" value="1"/>
</dbReference>
<comment type="function">
    <text evidence="5">May play a role in fatty acid biosynthesis and insulin sensitivity.</text>
</comment>
<keyword evidence="7" id="KW-0456">Lyase</keyword>
<dbReference type="CDD" id="cd06558">
    <property type="entry name" value="crotonase-like"/>
    <property type="match status" value="1"/>
</dbReference>
<comment type="caution">
    <text evidence="7">The sequence shown here is derived from an EMBL/GenBank/DDBJ whole genome shotgun (WGS) entry which is preliminary data.</text>
</comment>
<gene>
    <name evidence="7" type="primary">caiD</name>
    <name evidence="7" type="ORF">KOR42_32570</name>
</gene>
<evidence type="ECO:0000256" key="1">
    <source>
        <dbReference type="ARBA" id="ARBA00005254"/>
    </source>
</evidence>
<dbReference type="InterPro" id="IPR001753">
    <property type="entry name" value="Enoyl-CoA_hydra/iso"/>
</dbReference>
<dbReference type="Gene3D" id="3.90.226.10">
    <property type="entry name" value="2-enoyl-CoA Hydratase, Chain A, domain 1"/>
    <property type="match status" value="1"/>
</dbReference>
<sequence length="262" mass="28590">MNSEAVNESELIRTDVDGVSTLQLNRPNRRHALSLSLLSELETTLQSLKDDRSIRVVVIASAGPVFSSGHDLGEMQQRTEEEYSTLFATCARVMMEIRSMPQPVIARVQGFATAAGCQLVAACDLAVAVDTAQFATPGVKIGLFCTTPMVPLVRNIAPKIAMEMLLTGQPISAKRALEAGLVNRVVSEEELDSTVKELTTAIVASSRRTLALGKEEFYTQLEMTEEEAYARAVSVMTKNVLEHDAQEGMAAFLQKRTPVWSE</sequence>
<proteinExistence type="inferred from homology"/>
<dbReference type="RefSeq" id="WP_146510731.1">
    <property type="nucleotide sequence ID" value="NZ_SIHI01000009.1"/>
</dbReference>
<dbReference type="Pfam" id="PF00378">
    <property type="entry name" value="ECH_1"/>
    <property type="match status" value="1"/>
</dbReference>
<reference evidence="7 8" key="1">
    <citation type="submission" date="2019-02" db="EMBL/GenBank/DDBJ databases">
        <title>Deep-cultivation of Planctomycetes and their phenomic and genomic characterization uncovers novel biology.</title>
        <authorList>
            <person name="Wiegand S."/>
            <person name="Jogler M."/>
            <person name="Boedeker C."/>
            <person name="Pinto D."/>
            <person name="Vollmers J."/>
            <person name="Rivas-Marin E."/>
            <person name="Kohn T."/>
            <person name="Peeters S.H."/>
            <person name="Heuer A."/>
            <person name="Rast P."/>
            <person name="Oberbeckmann S."/>
            <person name="Bunk B."/>
            <person name="Jeske O."/>
            <person name="Meyerdierks A."/>
            <person name="Storesund J.E."/>
            <person name="Kallscheuer N."/>
            <person name="Luecker S."/>
            <person name="Lage O.M."/>
            <person name="Pohl T."/>
            <person name="Merkel B.J."/>
            <person name="Hornburger P."/>
            <person name="Mueller R.-W."/>
            <person name="Bruemmer F."/>
            <person name="Labrenz M."/>
            <person name="Spormann A.M."/>
            <person name="Op Den Camp H."/>
            <person name="Overmann J."/>
            <person name="Amann R."/>
            <person name="Jetten M.S.M."/>
            <person name="Mascher T."/>
            <person name="Medema M.H."/>
            <person name="Devos D.P."/>
            <person name="Kaster A.-K."/>
            <person name="Ovreas L."/>
            <person name="Rohde M."/>
            <person name="Galperin M.Y."/>
            <person name="Jogler C."/>
        </authorList>
    </citation>
    <scope>NUCLEOTIDE SEQUENCE [LARGE SCALE GENOMIC DNA]</scope>
    <source>
        <strain evidence="7 8">KOR42</strain>
    </source>
</reference>
<dbReference type="PANTHER" id="PTHR43602:SF1">
    <property type="entry name" value="ENOYL-COA HYDRATASE DOMAIN-CONTAINING PROTEIN 3, MITOCHONDRIAL"/>
    <property type="match status" value="1"/>
</dbReference>
<dbReference type="GO" id="GO:0006631">
    <property type="term" value="P:fatty acid metabolic process"/>
    <property type="evidence" value="ECO:0007669"/>
    <property type="project" value="UniProtKB-KW"/>
</dbReference>
<keyword evidence="4" id="KW-0443">Lipid metabolism</keyword>
<evidence type="ECO:0000256" key="4">
    <source>
        <dbReference type="ARBA" id="ARBA00023098"/>
    </source>
</evidence>
<dbReference type="SUPFAM" id="SSF52096">
    <property type="entry name" value="ClpP/crotonase"/>
    <property type="match status" value="1"/>
</dbReference>
<dbReference type="InterPro" id="IPR029045">
    <property type="entry name" value="ClpP/crotonase-like_dom_sf"/>
</dbReference>
<keyword evidence="2" id="KW-0276">Fatty acid metabolism</keyword>
<dbReference type="Proteomes" id="UP000317243">
    <property type="component" value="Unassembled WGS sequence"/>
</dbReference>
<comment type="similarity">
    <text evidence="1">Belongs to the enoyl-CoA hydratase/isomerase family.</text>
</comment>
<evidence type="ECO:0000313" key="7">
    <source>
        <dbReference type="EMBL" id="TWT51974.1"/>
    </source>
</evidence>
<name>A0A5C5WMC9_9PLAN</name>
<evidence type="ECO:0000313" key="8">
    <source>
        <dbReference type="Proteomes" id="UP000317243"/>
    </source>
</evidence>
<evidence type="ECO:0000256" key="3">
    <source>
        <dbReference type="ARBA" id="ARBA00022946"/>
    </source>
</evidence>
<accession>A0A5C5WMC9</accession>
<evidence type="ECO:0000256" key="5">
    <source>
        <dbReference type="ARBA" id="ARBA00037410"/>
    </source>
</evidence>
<keyword evidence="3" id="KW-0809">Transit peptide</keyword>
<dbReference type="PANTHER" id="PTHR43602">
    <property type="match status" value="1"/>
</dbReference>
<dbReference type="OrthoDB" id="370015at2"/>
<organism evidence="7 8">
    <name type="scientific">Thalassoglobus neptunius</name>
    <dbReference type="NCBI Taxonomy" id="1938619"/>
    <lineage>
        <taxon>Bacteria</taxon>
        <taxon>Pseudomonadati</taxon>
        <taxon>Planctomycetota</taxon>
        <taxon>Planctomycetia</taxon>
        <taxon>Planctomycetales</taxon>
        <taxon>Planctomycetaceae</taxon>
        <taxon>Thalassoglobus</taxon>
    </lineage>
</organism>
<dbReference type="EMBL" id="SIHI01000009">
    <property type="protein sequence ID" value="TWT51974.1"/>
    <property type="molecule type" value="Genomic_DNA"/>
</dbReference>